<sequence>MKIKGFTLIELMIVIAIIGILTSVGSAKFDNYLESEKLDKALYKLKYDIVYMQTLKYSSTENYMIEFRKDINGVTVNGLAGESFDYVCFNDKNGDMIPDYTTNEDTNEILKDPLTKKYMMYKFDSKKYSDSLFRNVEIKNVDLYNGSSQKKYKVWFDKLGGLRVRNSSGSDWEDINNSGETNGEPNTDRNFIEFDLILKSSEHKKLIIYPLTVDMLVK</sequence>
<dbReference type="NCBIfam" id="TIGR02532">
    <property type="entry name" value="IV_pilin_GFxxxE"/>
    <property type="match status" value="1"/>
</dbReference>
<proteinExistence type="predicted"/>
<dbReference type="InterPro" id="IPR045584">
    <property type="entry name" value="Pilin-like"/>
</dbReference>
<name>A0AAU9DG69_9FUSO</name>
<keyword evidence="1" id="KW-1133">Transmembrane helix</keyword>
<reference evidence="2 3" key="1">
    <citation type="submission" date="2022-11" db="EMBL/GenBank/DDBJ databases">
        <title>Haliovirga abyssi gen. nov., sp. nov., a mesophilic fermentative bacterium isolated from the Iheya North hydrothermal field and the proposal of Haliovirgaceae fam. nov.</title>
        <authorList>
            <person name="Miyazaki U."/>
            <person name="Tame A."/>
            <person name="Miyazaki J."/>
            <person name="Takai K."/>
            <person name="Sawayama S."/>
            <person name="Kitajima M."/>
            <person name="Okamoto A."/>
            <person name="Nakagawa S."/>
        </authorList>
    </citation>
    <scope>NUCLEOTIDE SEQUENCE [LARGE SCALE GENOMIC DNA]</scope>
    <source>
        <strain evidence="2 3">IC12</strain>
    </source>
</reference>
<dbReference type="EMBL" id="AP027059">
    <property type="protein sequence ID" value="BDU51233.1"/>
    <property type="molecule type" value="Genomic_DNA"/>
</dbReference>
<dbReference type="AlphaFoldDB" id="A0AAU9DG69"/>
<dbReference type="InterPro" id="IPR012902">
    <property type="entry name" value="N_methyl_site"/>
</dbReference>
<evidence type="ECO:0000313" key="2">
    <source>
        <dbReference type="EMBL" id="BDU51233.1"/>
    </source>
</evidence>
<evidence type="ECO:0000256" key="1">
    <source>
        <dbReference type="SAM" id="Phobius"/>
    </source>
</evidence>
<keyword evidence="1" id="KW-0812">Transmembrane</keyword>
<keyword evidence="3" id="KW-1185">Reference proteome</keyword>
<organism evidence="2 3">
    <name type="scientific">Haliovirga abyssi</name>
    <dbReference type="NCBI Taxonomy" id="2996794"/>
    <lineage>
        <taxon>Bacteria</taxon>
        <taxon>Fusobacteriati</taxon>
        <taxon>Fusobacteriota</taxon>
        <taxon>Fusobacteriia</taxon>
        <taxon>Fusobacteriales</taxon>
        <taxon>Haliovirgaceae</taxon>
        <taxon>Haliovirga</taxon>
    </lineage>
</organism>
<gene>
    <name evidence="2" type="ORF">HLVA_18020</name>
</gene>
<feature type="transmembrane region" description="Helical" evidence="1">
    <location>
        <begin position="6"/>
        <end position="27"/>
    </location>
</feature>
<dbReference type="RefSeq" id="WP_307904077.1">
    <property type="nucleotide sequence ID" value="NZ_AP027059.1"/>
</dbReference>
<protein>
    <recommendedName>
        <fullName evidence="4">Prepilin-type N-terminal cleavage/methylation domain-containing protein</fullName>
    </recommendedName>
</protein>
<keyword evidence="1" id="KW-0472">Membrane</keyword>
<dbReference type="Gene3D" id="3.30.700.10">
    <property type="entry name" value="Glycoprotein, Type 4 Pilin"/>
    <property type="match status" value="1"/>
</dbReference>
<evidence type="ECO:0008006" key="4">
    <source>
        <dbReference type="Google" id="ProtNLM"/>
    </source>
</evidence>
<accession>A0AAU9DG69</accession>
<evidence type="ECO:0000313" key="3">
    <source>
        <dbReference type="Proteomes" id="UP001321582"/>
    </source>
</evidence>
<dbReference type="KEGG" id="haby:HLVA_18020"/>
<dbReference type="Proteomes" id="UP001321582">
    <property type="component" value="Chromosome"/>
</dbReference>
<dbReference type="SUPFAM" id="SSF54523">
    <property type="entry name" value="Pili subunits"/>
    <property type="match status" value="1"/>
</dbReference>
<dbReference type="Pfam" id="PF07963">
    <property type="entry name" value="N_methyl"/>
    <property type="match status" value="1"/>
</dbReference>